<accession>A0A249MUI7</accession>
<dbReference type="EMBL" id="CP022745">
    <property type="protein sequence ID" value="ASY44988.1"/>
    <property type="molecule type" value="Genomic_DNA"/>
</dbReference>
<dbReference type="Pfam" id="PF09956">
    <property type="entry name" value="Phage_cement_2"/>
    <property type="match status" value="1"/>
</dbReference>
<evidence type="ECO:0008006" key="3">
    <source>
        <dbReference type="Google" id="ProtNLM"/>
    </source>
</evidence>
<evidence type="ECO:0000313" key="2">
    <source>
        <dbReference type="Proteomes" id="UP000217141"/>
    </source>
</evidence>
<name>A0A249MUI7_SPHXE</name>
<dbReference type="InterPro" id="IPR011231">
    <property type="entry name" value="Phage_VT1-Sakai_H0018"/>
</dbReference>
<dbReference type="PIRSF" id="PIRSF030771">
    <property type="entry name" value="UCP030771"/>
    <property type="match status" value="1"/>
</dbReference>
<sequence>MARNYVQPGETLTFTAPYAVAAGGGFLVGAQFAVALTDAANGASVEGRVRDVWDLAKATGEAWTAFAKVYWDNTNKRLTTTSAGNTYVGVSVQAAASADTVGRVKLNGTPA</sequence>
<organism evidence="1 2">
    <name type="scientific">Sphingobium xenophagum</name>
    <dbReference type="NCBI Taxonomy" id="121428"/>
    <lineage>
        <taxon>Bacteria</taxon>
        <taxon>Pseudomonadati</taxon>
        <taxon>Pseudomonadota</taxon>
        <taxon>Alphaproteobacteria</taxon>
        <taxon>Sphingomonadales</taxon>
        <taxon>Sphingomonadaceae</taxon>
        <taxon>Sphingobium</taxon>
    </lineage>
</organism>
<dbReference type="KEGG" id="shyd:CJD35_11460"/>
<proteinExistence type="predicted"/>
<evidence type="ECO:0000313" key="1">
    <source>
        <dbReference type="EMBL" id="ASY44988.1"/>
    </source>
</evidence>
<gene>
    <name evidence="1" type="ORF">CJD35_11460</name>
</gene>
<dbReference type="Proteomes" id="UP000217141">
    <property type="component" value="Chromosome I"/>
</dbReference>
<dbReference type="AlphaFoldDB" id="A0A249MUI7"/>
<reference evidence="1 2" key="1">
    <citation type="submission" date="2017-08" db="EMBL/GenBank/DDBJ databases">
        <title>Whole Genome Sequence of Sphingobium hydrophobicum C1: Insights into Adaption to the Electronic-waste Contaminated Sediment.</title>
        <authorList>
            <person name="Song D."/>
            <person name="Chen X."/>
            <person name="Xu M."/>
        </authorList>
    </citation>
    <scope>NUCLEOTIDE SEQUENCE [LARGE SCALE GENOMIC DNA]</scope>
    <source>
        <strain evidence="1 2">C1</strain>
    </source>
</reference>
<dbReference type="RefSeq" id="WP_095687054.1">
    <property type="nucleotide sequence ID" value="NZ_CP022745.1"/>
</dbReference>
<protein>
    <recommendedName>
        <fullName evidence="3">DUF2190 family protein</fullName>
    </recommendedName>
</protein>